<organism evidence="6 7">
    <name type="scientific">Porites evermanni</name>
    <dbReference type="NCBI Taxonomy" id="104178"/>
    <lineage>
        <taxon>Eukaryota</taxon>
        <taxon>Metazoa</taxon>
        <taxon>Cnidaria</taxon>
        <taxon>Anthozoa</taxon>
        <taxon>Hexacorallia</taxon>
        <taxon>Scleractinia</taxon>
        <taxon>Fungiina</taxon>
        <taxon>Poritidae</taxon>
        <taxon>Porites</taxon>
    </lineage>
</organism>
<gene>
    <name evidence="6" type="ORF">PEVE_00007564</name>
</gene>
<dbReference type="Pfam" id="PF00001">
    <property type="entry name" value="7tm_1"/>
    <property type="match status" value="1"/>
</dbReference>
<accession>A0ABN8QZ04</accession>
<dbReference type="Gene3D" id="1.20.1070.10">
    <property type="entry name" value="Rhodopsin 7-helix transmembrane proteins"/>
    <property type="match status" value="1"/>
</dbReference>
<keyword evidence="2 5" id="KW-0812">Transmembrane</keyword>
<comment type="caution">
    <text evidence="6">The sequence shown here is derived from an EMBL/GenBank/DDBJ whole genome shotgun (WGS) entry which is preliminary data.</text>
</comment>
<evidence type="ECO:0000256" key="4">
    <source>
        <dbReference type="ARBA" id="ARBA00023136"/>
    </source>
</evidence>
<evidence type="ECO:0000256" key="5">
    <source>
        <dbReference type="SAM" id="Phobius"/>
    </source>
</evidence>
<proteinExistence type="predicted"/>
<dbReference type="CDD" id="cd00637">
    <property type="entry name" value="7tm_classA_rhodopsin-like"/>
    <property type="match status" value="1"/>
</dbReference>
<comment type="subcellular location">
    <subcellularLocation>
        <location evidence="1">Membrane</location>
    </subcellularLocation>
</comment>
<feature type="transmembrane region" description="Helical" evidence="5">
    <location>
        <begin position="91"/>
        <end position="115"/>
    </location>
</feature>
<evidence type="ECO:0000256" key="1">
    <source>
        <dbReference type="ARBA" id="ARBA00004370"/>
    </source>
</evidence>
<keyword evidence="3 5" id="KW-1133">Transmembrane helix</keyword>
<keyword evidence="4 5" id="KW-0472">Membrane</keyword>
<evidence type="ECO:0008006" key="8">
    <source>
        <dbReference type="Google" id="ProtNLM"/>
    </source>
</evidence>
<feature type="transmembrane region" description="Helical" evidence="5">
    <location>
        <begin position="6"/>
        <end position="27"/>
    </location>
</feature>
<evidence type="ECO:0000313" key="7">
    <source>
        <dbReference type="Proteomes" id="UP001159427"/>
    </source>
</evidence>
<keyword evidence="7" id="KW-1185">Reference proteome</keyword>
<dbReference type="EMBL" id="CALNXI010001500">
    <property type="protein sequence ID" value="CAH3170818.1"/>
    <property type="molecule type" value="Genomic_DNA"/>
</dbReference>
<evidence type="ECO:0000256" key="2">
    <source>
        <dbReference type="ARBA" id="ARBA00022692"/>
    </source>
</evidence>
<protein>
    <recommendedName>
        <fullName evidence="8">G-protein coupled receptors family 1 profile domain-containing protein</fullName>
    </recommendedName>
</protein>
<evidence type="ECO:0000256" key="3">
    <source>
        <dbReference type="ARBA" id="ARBA00022989"/>
    </source>
</evidence>
<dbReference type="InterPro" id="IPR000276">
    <property type="entry name" value="GPCR_Rhodpsn"/>
</dbReference>
<dbReference type="Proteomes" id="UP001159427">
    <property type="component" value="Unassembled WGS sequence"/>
</dbReference>
<dbReference type="SUPFAM" id="SSF81321">
    <property type="entry name" value="Family A G protein-coupled receptor-like"/>
    <property type="match status" value="1"/>
</dbReference>
<evidence type="ECO:0000313" key="6">
    <source>
        <dbReference type="EMBL" id="CAH3170818.1"/>
    </source>
</evidence>
<sequence length="142" mass="16120">MRSKIYPFFLLATWTVAVAVSSPYLFVGNSEGMQCNARWEEAIAECMLVLSRLQTGVLYGSIHNLCRGTQAHPGEQSSNIEQQRQRRNRNVLCMSIAIISLFVFCWLSFMTNILILSYRGSSTHFSCNFRQYYVVNSMVAAA</sequence>
<name>A0ABN8QZ04_9CNID</name>
<reference evidence="6 7" key="1">
    <citation type="submission" date="2022-05" db="EMBL/GenBank/DDBJ databases">
        <authorList>
            <consortium name="Genoscope - CEA"/>
            <person name="William W."/>
        </authorList>
    </citation>
    <scope>NUCLEOTIDE SEQUENCE [LARGE SCALE GENOMIC DNA]</scope>
</reference>